<dbReference type="InterPro" id="IPR025419">
    <property type="entry name" value="DUF4142"/>
</dbReference>
<feature type="domain" description="DUF4142" evidence="2">
    <location>
        <begin position="47"/>
        <end position="183"/>
    </location>
</feature>
<dbReference type="InterPro" id="IPR012347">
    <property type="entry name" value="Ferritin-like"/>
</dbReference>
<evidence type="ECO:0000313" key="4">
    <source>
        <dbReference type="Proteomes" id="UP000274661"/>
    </source>
</evidence>
<dbReference type="AlphaFoldDB" id="A0A3R9WS46"/>
<feature type="signal peptide" evidence="1">
    <location>
        <begin position="1"/>
        <end position="39"/>
    </location>
</feature>
<dbReference type="EMBL" id="RWJF01000001">
    <property type="protein sequence ID" value="RST31998.1"/>
    <property type="molecule type" value="Genomic_DNA"/>
</dbReference>
<organism evidence="3 4">
    <name type="scientific">Sphingomonas ginkgonis</name>
    <dbReference type="NCBI Taxonomy" id="2315330"/>
    <lineage>
        <taxon>Bacteria</taxon>
        <taxon>Pseudomonadati</taxon>
        <taxon>Pseudomonadota</taxon>
        <taxon>Alphaproteobacteria</taxon>
        <taxon>Sphingomonadales</taxon>
        <taxon>Sphingomonadaceae</taxon>
        <taxon>Sphingomonas</taxon>
    </lineage>
</organism>
<evidence type="ECO:0000259" key="2">
    <source>
        <dbReference type="Pfam" id="PF13628"/>
    </source>
</evidence>
<sequence length="189" mass="20112">MAPAVDRGSRKVGGSRMIIAIARTTMLAAALGSASAALAAPEKGSQKTRDFVQAAAASDTFEMVESYSALAESRDPQVRSFAEQMLRDHGQTSQRLQQAATSSGLKQPVMQVDGQQSQFLAALQSARGPDFDKTYWRQQAFAHRSALLAQQQYAASGDTPAVRQAAQSAVPLIQSHLAMAEQMSARAGN</sequence>
<dbReference type="OrthoDB" id="8005547at2"/>
<protein>
    <submittedName>
        <fullName evidence="3">DUF4142 domain-containing protein</fullName>
    </submittedName>
</protein>
<proteinExistence type="predicted"/>
<keyword evidence="1" id="KW-0732">Signal</keyword>
<dbReference type="Proteomes" id="UP000274661">
    <property type="component" value="Unassembled WGS sequence"/>
</dbReference>
<feature type="chain" id="PRO_5018551458" evidence="1">
    <location>
        <begin position="40"/>
        <end position="189"/>
    </location>
</feature>
<name>A0A3R9WS46_9SPHN</name>
<accession>A0A3R9WS46</accession>
<dbReference type="Pfam" id="PF13628">
    <property type="entry name" value="DUF4142"/>
    <property type="match status" value="1"/>
</dbReference>
<dbReference type="Gene3D" id="1.20.1260.10">
    <property type="match status" value="1"/>
</dbReference>
<gene>
    <name evidence="3" type="ORF">HMF7854_14975</name>
</gene>
<evidence type="ECO:0000313" key="3">
    <source>
        <dbReference type="EMBL" id="RST31998.1"/>
    </source>
</evidence>
<dbReference type="PANTHER" id="PTHR38593:SF1">
    <property type="entry name" value="BLR2558 PROTEIN"/>
    <property type="match status" value="1"/>
</dbReference>
<keyword evidence="4" id="KW-1185">Reference proteome</keyword>
<dbReference type="PANTHER" id="PTHR38593">
    <property type="entry name" value="BLR2558 PROTEIN"/>
    <property type="match status" value="1"/>
</dbReference>
<comment type="caution">
    <text evidence="3">The sequence shown here is derived from an EMBL/GenBank/DDBJ whole genome shotgun (WGS) entry which is preliminary data.</text>
</comment>
<evidence type="ECO:0000256" key="1">
    <source>
        <dbReference type="SAM" id="SignalP"/>
    </source>
</evidence>
<reference evidence="3 4" key="1">
    <citation type="submission" date="2018-12" db="EMBL/GenBank/DDBJ databases">
        <title>Sphingomonas sp. HMF7854 Genome sequencing and assembly.</title>
        <authorList>
            <person name="Cha I."/>
            <person name="Kang H."/>
            <person name="Kim H."/>
            <person name="Kang J."/>
            <person name="Joh K."/>
        </authorList>
    </citation>
    <scope>NUCLEOTIDE SEQUENCE [LARGE SCALE GENOMIC DNA]</scope>
    <source>
        <strain evidence="3 4">HMF7854</strain>
    </source>
</reference>